<dbReference type="RefSeq" id="WP_404676119.1">
    <property type="nucleotide sequence ID" value="NZ_JBJDOT010000030.1"/>
</dbReference>
<protein>
    <submittedName>
        <fullName evidence="1">Uncharacterized protein</fullName>
    </submittedName>
</protein>
<gene>
    <name evidence="1" type="ORF">ACI2JU_18170</name>
</gene>
<proteinExistence type="predicted"/>
<reference evidence="1 2" key="1">
    <citation type="submission" date="2024-11" db="EMBL/GenBank/DDBJ databases">
        <title>The Natural Products Discovery Center: Release of the First 8490 Sequenced Strains for Exploring Actinobacteria Biosynthetic Diversity.</title>
        <authorList>
            <person name="Kalkreuter E."/>
            <person name="Kautsar S.A."/>
            <person name="Yang D."/>
            <person name="Bader C.D."/>
            <person name="Teijaro C.N."/>
            <person name="Fluegel L."/>
            <person name="Davis C.M."/>
            <person name="Simpson J.R."/>
            <person name="Lauterbach L."/>
            <person name="Steele A.D."/>
            <person name="Gui C."/>
            <person name="Meng S."/>
            <person name="Li G."/>
            <person name="Viehrig K."/>
            <person name="Ye F."/>
            <person name="Su P."/>
            <person name="Kiefer A.F."/>
            <person name="Nichols A."/>
            <person name="Cepeda A.J."/>
            <person name="Yan W."/>
            <person name="Fan B."/>
            <person name="Jiang Y."/>
            <person name="Adhikari A."/>
            <person name="Zheng C.-J."/>
            <person name="Schuster L."/>
            <person name="Cowan T.M."/>
            <person name="Smanski M.J."/>
            <person name="Chevrette M.G."/>
            <person name="De Carvalho L.P.S."/>
            <person name="Shen B."/>
        </authorList>
    </citation>
    <scope>NUCLEOTIDE SEQUENCE [LARGE SCALE GENOMIC DNA]</scope>
    <source>
        <strain evidence="1 2">NPDC078403</strain>
    </source>
</reference>
<sequence>MLSVDFAPLMDVLKSSNAIALIKLSSPALNIKLISIYTKSDETGKVTIVFGKSFVGNGLTGENLKTKSLHQASKLQNVMGSTHG</sequence>
<comment type="caution">
    <text evidence="1">The sequence shown here is derived from an EMBL/GenBank/DDBJ whole genome shotgun (WGS) entry which is preliminary data.</text>
</comment>
<evidence type="ECO:0000313" key="1">
    <source>
        <dbReference type="EMBL" id="MFK3865783.1"/>
    </source>
</evidence>
<dbReference type="Proteomes" id="UP001620262">
    <property type="component" value="Unassembled WGS sequence"/>
</dbReference>
<organism evidence="1 2">
    <name type="scientific">Pseudoalteromonas rhizosphaerae</name>
    <dbReference type="NCBI Taxonomy" id="2518973"/>
    <lineage>
        <taxon>Bacteria</taxon>
        <taxon>Pseudomonadati</taxon>
        <taxon>Pseudomonadota</taxon>
        <taxon>Gammaproteobacteria</taxon>
        <taxon>Alteromonadales</taxon>
        <taxon>Pseudoalteromonadaceae</taxon>
        <taxon>Pseudoalteromonas</taxon>
    </lineage>
</organism>
<accession>A0ABW8L170</accession>
<keyword evidence="2" id="KW-1185">Reference proteome</keyword>
<name>A0ABW8L170_9GAMM</name>
<dbReference type="EMBL" id="JBJDOT010000030">
    <property type="protein sequence ID" value="MFK3865783.1"/>
    <property type="molecule type" value="Genomic_DNA"/>
</dbReference>
<evidence type="ECO:0000313" key="2">
    <source>
        <dbReference type="Proteomes" id="UP001620262"/>
    </source>
</evidence>